<dbReference type="SUPFAM" id="SSF52009">
    <property type="entry name" value="Phosphohistidine domain"/>
    <property type="match status" value="1"/>
</dbReference>
<keyword evidence="4" id="KW-1185">Reference proteome</keyword>
<protein>
    <submittedName>
        <fullName evidence="3">PEP/pyruvate-binding domain-containing protein</fullName>
    </submittedName>
</protein>
<accession>A0ABN2HC81</accession>
<evidence type="ECO:0000313" key="4">
    <source>
        <dbReference type="Proteomes" id="UP001500618"/>
    </source>
</evidence>
<evidence type="ECO:0000313" key="3">
    <source>
        <dbReference type="EMBL" id="GAA1685456.1"/>
    </source>
</evidence>
<dbReference type="Proteomes" id="UP001500618">
    <property type="component" value="Unassembled WGS sequence"/>
</dbReference>
<feature type="domain" description="PEP-utilising enzyme mobile" evidence="1">
    <location>
        <begin position="702"/>
        <end position="772"/>
    </location>
</feature>
<comment type="caution">
    <text evidence="3">The sequence shown here is derived from an EMBL/GenBank/DDBJ whole genome shotgun (WGS) entry which is preliminary data.</text>
</comment>
<dbReference type="InterPro" id="IPR008279">
    <property type="entry name" value="PEP-util_enz_mobile_dom"/>
</dbReference>
<dbReference type="InterPro" id="IPR002192">
    <property type="entry name" value="PPDK_AMP/ATP-bd"/>
</dbReference>
<feature type="domain" description="Pyruvate phosphate dikinase AMP/ATP-binding" evidence="2">
    <location>
        <begin position="59"/>
        <end position="181"/>
    </location>
</feature>
<dbReference type="Gene3D" id="3.30.470.20">
    <property type="entry name" value="ATP-grasp fold, B domain"/>
    <property type="match status" value="2"/>
</dbReference>
<dbReference type="Pfam" id="PF01326">
    <property type="entry name" value="PPDK_N"/>
    <property type="match status" value="2"/>
</dbReference>
<evidence type="ECO:0000259" key="2">
    <source>
        <dbReference type="Pfam" id="PF01326"/>
    </source>
</evidence>
<sequence>MRQIHWLAAITMGDAPAVGQKAAVLGEMLTRGFRVPPGFVLGVGSQAVTEADLDAVVTVAEKLTDKPLAVRSSAVAEDLPDRSYAGLYETVLNVSGPQALRAAVRKCLASADSERVSAYATNGPMAVLVQEMVPADAAGVAFTANPVTNATDETSINAVLGLADDLASGKADPEQWTIASAAPWPHRISGPLDVLSEDQASEIGNLAGKVAQRLGGPVDIEWAYAGGQLFLLQARPITGLVQQVPIPVEIPPGFWIRDSAHGPRPRTPMTVSVFQEEPALAAAFAEYGALVRPKMAEIGGWHYRSFYPLSGNPDASPPPGWLLSILVRVIPAFRGKLRRTREYLRGREAEELVARWSGELRPALEKRIDRLRDDGLGALDDTAVLNRLDDLQGLVAEGLRLHMRLAVPHGKGIAELHFACRDLLGWRWQETEQLLVGLSERSTAPARALAAVTALGPDSPKFAAALANYRRTYGCRAIGYEVAEPTLGELSGLIDRLISEATANGETDSAPRTTRRDKSAARARAALRDDDLRQFLAALAQAEIAYGVREDNAFFTVGVPLGLLRFGLLEAGRRLVDRGLLTSVDDIFFVSLEEACAALANSIDLRTDVTKNRGRYVWALAHPGPPTYGKNPGPPPKLRWLPAPTRHMMACVEWTIEQIFAPELSTRTTVDGASLTGVAASAGRYRGPVRVIETEAQFGKLRPGDVLVCPATNPSWSVLFASISALVTESGGALSHPAIIAREFGIPAVVATGCATSVLRDGQIVTVDGSLGVVELES</sequence>
<dbReference type="InterPro" id="IPR036637">
    <property type="entry name" value="Phosphohistidine_dom_sf"/>
</dbReference>
<dbReference type="PANTHER" id="PTHR43615:SF1">
    <property type="entry name" value="PPDK_N DOMAIN-CONTAINING PROTEIN"/>
    <property type="match status" value="1"/>
</dbReference>
<proteinExistence type="predicted"/>
<gene>
    <name evidence="3" type="ORF">GCM10009765_38420</name>
</gene>
<dbReference type="Pfam" id="PF00391">
    <property type="entry name" value="PEP-utilizers"/>
    <property type="match status" value="1"/>
</dbReference>
<dbReference type="EMBL" id="BAAANY010000013">
    <property type="protein sequence ID" value="GAA1685456.1"/>
    <property type="molecule type" value="Genomic_DNA"/>
</dbReference>
<dbReference type="InterPro" id="IPR013815">
    <property type="entry name" value="ATP_grasp_subdomain_1"/>
</dbReference>
<dbReference type="Gene3D" id="3.50.30.10">
    <property type="entry name" value="Phosphohistidine domain"/>
    <property type="match status" value="1"/>
</dbReference>
<name>A0ABN2HC81_9ACTN</name>
<dbReference type="PANTHER" id="PTHR43615">
    <property type="entry name" value="PHOSPHOENOLPYRUVATE SYNTHASE-RELATED"/>
    <property type="match status" value="1"/>
</dbReference>
<organism evidence="3 4">
    <name type="scientific">Fodinicola feengrottensis</name>
    <dbReference type="NCBI Taxonomy" id="435914"/>
    <lineage>
        <taxon>Bacteria</taxon>
        <taxon>Bacillati</taxon>
        <taxon>Actinomycetota</taxon>
        <taxon>Actinomycetes</taxon>
        <taxon>Mycobacteriales</taxon>
        <taxon>Fodinicola</taxon>
    </lineage>
</organism>
<feature type="domain" description="Pyruvate phosphate dikinase AMP/ATP-binding" evidence="2">
    <location>
        <begin position="194"/>
        <end position="242"/>
    </location>
</feature>
<evidence type="ECO:0000259" key="1">
    <source>
        <dbReference type="Pfam" id="PF00391"/>
    </source>
</evidence>
<reference evidence="3 4" key="1">
    <citation type="journal article" date="2019" name="Int. J. Syst. Evol. Microbiol.">
        <title>The Global Catalogue of Microorganisms (GCM) 10K type strain sequencing project: providing services to taxonomists for standard genome sequencing and annotation.</title>
        <authorList>
            <consortium name="The Broad Institute Genomics Platform"/>
            <consortium name="The Broad Institute Genome Sequencing Center for Infectious Disease"/>
            <person name="Wu L."/>
            <person name="Ma J."/>
        </authorList>
    </citation>
    <scope>NUCLEOTIDE SEQUENCE [LARGE SCALE GENOMIC DNA]</scope>
    <source>
        <strain evidence="3 4">JCM 14718</strain>
    </source>
</reference>
<dbReference type="RefSeq" id="WP_344311609.1">
    <property type="nucleotide sequence ID" value="NZ_BAAANY010000013.1"/>
</dbReference>
<dbReference type="SUPFAM" id="SSF56059">
    <property type="entry name" value="Glutathione synthetase ATP-binding domain-like"/>
    <property type="match status" value="1"/>
</dbReference>
<dbReference type="InterPro" id="IPR051549">
    <property type="entry name" value="PEP_Utilizing_Enz"/>
</dbReference>
<dbReference type="Gene3D" id="3.30.1490.20">
    <property type="entry name" value="ATP-grasp fold, A domain"/>
    <property type="match status" value="2"/>
</dbReference>